<organism evidence="4 5">
    <name type="scientific">Chitinophaga varians</name>
    <dbReference type="NCBI Taxonomy" id="2202339"/>
    <lineage>
        <taxon>Bacteria</taxon>
        <taxon>Pseudomonadati</taxon>
        <taxon>Bacteroidota</taxon>
        <taxon>Chitinophagia</taxon>
        <taxon>Chitinophagales</taxon>
        <taxon>Chitinophagaceae</taxon>
        <taxon>Chitinophaga</taxon>
    </lineage>
</organism>
<dbReference type="Pfam" id="PF00550">
    <property type="entry name" value="PP-binding"/>
    <property type="match status" value="1"/>
</dbReference>
<dbReference type="Gene3D" id="1.10.1200.10">
    <property type="entry name" value="ACP-like"/>
    <property type="match status" value="1"/>
</dbReference>
<sequence>MKTPIESTIISEISHSIGVPENAISADQTMDDLGMTSILAVQLSSKLQQQFGITDMSGISTSNTVGELVDYVQSKAS</sequence>
<proteinExistence type="predicted"/>
<keyword evidence="2" id="KW-0597">Phosphoprotein</keyword>
<dbReference type="PROSITE" id="PS50075">
    <property type="entry name" value="CARRIER"/>
    <property type="match status" value="1"/>
</dbReference>
<reference evidence="4 5" key="1">
    <citation type="submission" date="2020-04" db="EMBL/GenBank/DDBJ databases">
        <authorList>
            <person name="Yin C."/>
        </authorList>
    </citation>
    <scope>NUCLEOTIDE SEQUENCE [LARGE SCALE GENOMIC DNA]</scope>
    <source>
        <strain evidence="4 5">Ae27</strain>
    </source>
</reference>
<accession>A0A847RUJ5</accession>
<keyword evidence="5" id="KW-1185">Reference proteome</keyword>
<evidence type="ECO:0000259" key="3">
    <source>
        <dbReference type="PROSITE" id="PS50075"/>
    </source>
</evidence>
<gene>
    <name evidence="4" type="ORF">HGH92_33290</name>
</gene>
<dbReference type="EMBL" id="JABAIA010000006">
    <property type="protein sequence ID" value="NLR69220.1"/>
    <property type="molecule type" value="Genomic_DNA"/>
</dbReference>
<keyword evidence="1" id="KW-0596">Phosphopantetheine</keyword>
<evidence type="ECO:0000313" key="5">
    <source>
        <dbReference type="Proteomes" id="UP000570474"/>
    </source>
</evidence>
<dbReference type="InterPro" id="IPR020806">
    <property type="entry name" value="PKS_PP-bd"/>
</dbReference>
<dbReference type="InterPro" id="IPR036736">
    <property type="entry name" value="ACP-like_sf"/>
</dbReference>
<name>A0A847RUJ5_9BACT</name>
<dbReference type="RefSeq" id="WP_168875182.1">
    <property type="nucleotide sequence ID" value="NZ_JABAIA010000006.1"/>
</dbReference>
<dbReference type="SUPFAM" id="SSF47336">
    <property type="entry name" value="ACP-like"/>
    <property type="match status" value="1"/>
</dbReference>
<protein>
    <submittedName>
        <fullName evidence="4">Acyl carrier protein</fullName>
    </submittedName>
</protein>
<dbReference type="AlphaFoldDB" id="A0A847RUJ5"/>
<dbReference type="InterPro" id="IPR009081">
    <property type="entry name" value="PP-bd_ACP"/>
</dbReference>
<comment type="caution">
    <text evidence="4">The sequence shown here is derived from an EMBL/GenBank/DDBJ whole genome shotgun (WGS) entry which is preliminary data.</text>
</comment>
<evidence type="ECO:0000256" key="1">
    <source>
        <dbReference type="ARBA" id="ARBA00022450"/>
    </source>
</evidence>
<dbReference type="Proteomes" id="UP000570474">
    <property type="component" value="Unassembled WGS sequence"/>
</dbReference>
<dbReference type="GO" id="GO:0031177">
    <property type="term" value="F:phosphopantetheine binding"/>
    <property type="evidence" value="ECO:0007669"/>
    <property type="project" value="InterPro"/>
</dbReference>
<evidence type="ECO:0000256" key="2">
    <source>
        <dbReference type="ARBA" id="ARBA00022553"/>
    </source>
</evidence>
<feature type="domain" description="Carrier" evidence="3">
    <location>
        <begin position="1"/>
        <end position="76"/>
    </location>
</feature>
<dbReference type="SMART" id="SM00823">
    <property type="entry name" value="PKS_PP"/>
    <property type="match status" value="1"/>
</dbReference>
<evidence type="ECO:0000313" key="4">
    <source>
        <dbReference type="EMBL" id="NLR69220.1"/>
    </source>
</evidence>